<keyword evidence="3" id="KW-1185">Reference proteome</keyword>
<feature type="compositionally biased region" description="Basic and acidic residues" evidence="1">
    <location>
        <begin position="133"/>
        <end position="159"/>
    </location>
</feature>
<evidence type="ECO:0000313" key="2">
    <source>
        <dbReference type="EMBL" id="CCG82282.1"/>
    </source>
</evidence>
<dbReference type="EMBL" id="CAHR02000076">
    <property type="protein sequence ID" value="CCG82282.1"/>
    <property type="molecule type" value="Genomic_DNA"/>
</dbReference>
<evidence type="ECO:0000313" key="3">
    <source>
        <dbReference type="Proteomes" id="UP000013776"/>
    </source>
</evidence>
<sequence>MLRQSIRSFRAAPLVRGTRAYANSNAGRKGPLTGAEKKGNPNAGRKGPLTGKSRDQQQAAPEDSSSKNPEKQSRNAELSESTKGAEASADPGSAQGQGVENMGGHAIPEGPGKDGQFAEQGHSALDVAGTADKAGKKDSSREQKVDAKFWSDKETEESK</sequence>
<protein>
    <submittedName>
        <fullName evidence="2">Uncharacterized protein</fullName>
    </submittedName>
</protein>
<gene>
    <name evidence="2" type="ORF">TAPDE_002172</name>
</gene>
<dbReference type="Proteomes" id="UP000013776">
    <property type="component" value="Unassembled WGS sequence"/>
</dbReference>
<organism evidence="2 3">
    <name type="scientific">Taphrina deformans (strain PYCC 5710 / ATCC 11124 / CBS 356.35 / IMI 108563 / JCM 9778 / NBRC 8474)</name>
    <name type="common">Peach leaf curl fungus</name>
    <name type="synonym">Lalaria deformans</name>
    <dbReference type="NCBI Taxonomy" id="1097556"/>
    <lineage>
        <taxon>Eukaryota</taxon>
        <taxon>Fungi</taxon>
        <taxon>Dikarya</taxon>
        <taxon>Ascomycota</taxon>
        <taxon>Taphrinomycotina</taxon>
        <taxon>Taphrinomycetes</taxon>
        <taxon>Taphrinales</taxon>
        <taxon>Taphrinaceae</taxon>
        <taxon>Taphrina</taxon>
    </lineage>
</organism>
<reference evidence="2 3" key="1">
    <citation type="journal article" date="2013" name="MBio">
        <title>Genome sequencing of the plant pathogen Taphrina deformans, the causal agent of peach leaf curl.</title>
        <authorList>
            <person name="Cisse O.H."/>
            <person name="Almeida J.M.G.C.F."/>
            <person name="Fonseca A."/>
            <person name="Kumar A.A."/>
            <person name="Salojaervi J."/>
            <person name="Overmyer K."/>
            <person name="Hauser P.M."/>
            <person name="Pagni M."/>
        </authorList>
    </citation>
    <scope>NUCLEOTIDE SEQUENCE [LARGE SCALE GENOMIC DNA]</scope>
    <source>
        <strain evidence="3">PYCC 5710 / ATCC 11124 / CBS 356.35 / IMI 108563 / JCM 9778 / NBRC 8474</strain>
    </source>
</reference>
<name>R4X9W3_TAPDE</name>
<comment type="caution">
    <text evidence="2">The sequence shown here is derived from an EMBL/GenBank/DDBJ whole genome shotgun (WGS) entry which is preliminary data.</text>
</comment>
<accession>R4X9W3</accession>
<proteinExistence type="predicted"/>
<dbReference type="VEuPathDB" id="FungiDB:TAPDE_002172"/>
<feature type="region of interest" description="Disordered" evidence="1">
    <location>
        <begin position="1"/>
        <end position="159"/>
    </location>
</feature>
<dbReference type="AlphaFoldDB" id="R4X9W3"/>
<feature type="compositionally biased region" description="Basic and acidic residues" evidence="1">
    <location>
        <begin position="64"/>
        <end position="74"/>
    </location>
</feature>
<evidence type="ECO:0000256" key="1">
    <source>
        <dbReference type="SAM" id="MobiDB-lite"/>
    </source>
</evidence>